<feature type="compositionally biased region" description="Low complexity" evidence="1">
    <location>
        <begin position="179"/>
        <end position="197"/>
    </location>
</feature>
<feature type="compositionally biased region" description="Polar residues" evidence="1">
    <location>
        <begin position="693"/>
        <end position="704"/>
    </location>
</feature>
<feature type="compositionally biased region" description="Acidic residues" evidence="1">
    <location>
        <begin position="889"/>
        <end position="898"/>
    </location>
</feature>
<evidence type="ECO:0000259" key="2">
    <source>
        <dbReference type="PROSITE" id="PS50828"/>
    </source>
</evidence>
<dbReference type="InterPro" id="IPR056719">
    <property type="entry name" value="DUF7817"/>
</dbReference>
<feature type="region of interest" description="Disordered" evidence="1">
    <location>
        <begin position="1300"/>
        <end position="1328"/>
    </location>
</feature>
<feature type="region of interest" description="Disordered" evidence="1">
    <location>
        <begin position="1134"/>
        <end position="1211"/>
    </location>
</feature>
<feature type="region of interest" description="Disordered" evidence="1">
    <location>
        <begin position="1519"/>
        <end position="1562"/>
    </location>
</feature>
<name>A0A3N0XFH3_ANAGA</name>
<dbReference type="InterPro" id="IPR003892">
    <property type="entry name" value="CUE"/>
</dbReference>
<dbReference type="InterPro" id="IPR056718">
    <property type="entry name" value="DUF7816"/>
</dbReference>
<comment type="caution">
    <text evidence="4">The sequence shown here is derived from an EMBL/GenBank/DDBJ whole genome shotgun (WGS) entry which is preliminary data.</text>
</comment>
<evidence type="ECO:0000259" key="3">
    <source>
        <dbReference type="PROSITE" id="PS51140"/>
    </source>
</evidence>
<dbReference type="Pfam" id="PF25125">
    <property type="entry name" value="DUF7817"/>
    <property type="match status" value="1"/>
</dbReference>
<dbReference type="PANTHER" id="PTHR46535:SF1">
    <property type="entry name" value="NEDD4-BINDING PROTEIN 2"/>
    <property type="match status" value="1"/>
</dbReference>
<feature type="region of interest" description="Disordered" evidence="1">
    <location>
        <begin position="693"/>
        <end position="717"/>
    </location>
</feature>
<dbReference type="InterPro" id="IPR041801">
    <property type="entry name" value="N4BP2_CUE"/>
</dbReference>
<dbReference type="Pfam" id="PF25124">
    <property type="entry name" value="DUF7816"/>
    <property type="match status" value="1"/>
</dbReference>
<dbReference type="Pfam" id="PF08590">
    <property type="entry name" value="DUF1771"/>
    <property type="match status" value="1"/>
</dbReference>
<keyword evidence="5" id="KW-1185">Reference proteome</keyword>
<feature type="region of interest" description="Disordered" evidence="1">
    <location>
        <begin position="857"/>
        <end position="900"/>
    </location>
</feature>
<feature type="region of interest" description="Disordered" evidence="1">
    <location>
        <begin position="179"/>
        <end position="255"/>
    </location>
</feature>
<dbReference type="SMART" id="SM00546">
    <property type="entry name" value="CUE"/>
    <property type="match status" value="1"/>
</dbReference>
<feature type="compositionally biased region" description="Basic and acidic residues" evidence="1">
    <location>
        <begin position="769"/>
        <end position="787"/>
    </location>
</feature>
<dbReference type="Gene3D" id="3.40.50.300">
    <property type="entry name" value="P-loop containing nucleotide triphosphate hydrolases"/>
    <property type="match status" value="1"/>
</dbReference>
<dbReference type="PROSITE" id="PS50828">
    <property type="entry name" value="SMR"/>
    <property type="match status" value="1"/>
</dbReference>
<proteinExistence type="predicted"/>
<dbReference type="Pfam" id="PF25126">
    <property type="entry name" value="DUF7818"/>
    <property type="match status" value="1"/>
</dbReference>
<gene>
    <name evidence="4" type="ORF">DPX16_14292</name>
</gene>
<dbReference type="InterPro" id="IPR009060">
    <property type="entry name" value="UBA-like_sf"/>
</dbReference>
<feature type="domain" description="Smr" evidence="2">
    <location>
        <begin position="1634"/>
        <end position="1713"/>
    </location>
</feature>
<dbReference type="OrthoDB" id="3231855at2759"/>
<dbReference type="EMBL" id="RJVU01075617">
    <property type="protein sequence ID" value="ROI16080.1"/>
    <property type="molecule type" value="Genomic_DNA"/>
</dbReference>
<dbReference type="SUPFAM" id="SSF46934">
    <property type="entry name" value="UBA-like"/>
    <property type="match status" value="1"/>
</dbReference>
<dbReference type="GO" id="GO:0043130">
    <property type="term" value="F:ubiquitin binding"/>
    <property type="evidence" value="ECO:0007669"/>
    <property type="project" value="InterPro"/>
</dbReference>
<dbReference type="SMART" id="SM01162">
    <property type="entry name" value="DUF1771"/>
    <property type="match status" value="1"/>
</dbReference>
<feature type="compositionally biased region" description="Low complexity" evidence="1">
    <location>
        <begin position="1152"/>
        <end position="1167"/>
    </location>
</feature>
<dbReference type="SUPFAM" id="SSF160443">
    <property type="entry name" value="SMR domain-like"/>
    <property type="match status" value="1"/>
</dbReference>
<feature type="compositionally biased region" description="Basic and acidic residues" evidence="1">
    <location>
        <begin position="1526"/>
        <end position="1548"/>
    </location>
</feature>
<protein>
    <submittedName>
        <fullName evidence="4">NEDD4-binding protein 2</fullName>
    </submittedName>
</protein>
<feature type="compositionally biased region" description="Basic and acidic residues" evidence="1">
    <location>
        <begin position="1300"/>
        <end position="1326"/>
    </location>
</feature>
<feature type="compositionally biased region" description="Polar residues" evidence="1">
    <location>
        <begin position="759"/>
        <end position="768"/>
    </location>
</feature>
<dbReference type="InterPro" id="IPR056720">
    <property type="entry name" value="DUF7818"/>
</dbReference>
<organism evidence="4 5">
    <name type="scientific">Anabarilius grahami</name>
    <name type="common">Kanglang fish</name>
    <name type="synonym">Barilius grahami</name>
    <dbReference type="NCBI Taxonomy" id="495550"/>
    <lineage>
        <taxon>Eukaryota</taxon>
        <taxon>Metazoa</taxon>
        <taxon>Chordata</taxon>
        <taxon>Craniata</taxon>
        <taxon>Vertebrata</taxon>
        <taxon>Euteleostomi</taxon>
        <taxon>Actinopterygii</taxon>
        <taxon>Neopterygii</taxon>
        <taxon>Teleostei</taxon>
        <taxon>Ostariophysi</taxon>
        <taxon>Cypriniformes</taxon>
        <taxon>Xenocyprididae</taxon>
        <taxon>Xenocypridinae</taxon>
        <taxon>Xenocypridinae incertae sedis</taxon>
        <taxon>Anabarilius</taxon>
    </lineage>
</organism>
<evidence type="ECO:0000313" key="5">
    <source>
        <dbReference type="Proteomes" id="UP000281406"/>
    </source>
</evidence>
<dbReference type="Gene3D" id="1.10.8.10">
    <property type="entry name" value="DNA helicase RuvA subunit, C-terminal domain"/>
    <property type="match status" value="1"/>
</dbReference>
<dbReference type="PROSITE" id="PS51140">
    <property type="entry name" value="CUE"/>
    <property type="match status" value="1"/>
</dbReference>
<dbReference type="Pfam" id="PF02845">
    <property type="entry name" value="CUE"/>
    <property type="match status" value="1"/>
</dbReference>
<feature type="region of interest" description="Disordered" evidence="1">
    <location>
        <begin position="1"/>
        <end position="38"/>
    </location>
</feature>
<feature type="compositionally biased region" description="Basic and acidic residues" evidence="1">
    <location>
        <begin position="870"/>
        <end position="888"/>
    </location>
</feature>
<dbReference type="InterPro" id="IPR036063">
    <property type="entry name" value="Smr_dom_sf"/>
</dbReference>
<dbReference type="Gene3D" id="3.30.1370.110">
    <property type="match status" value="1"/>
</dbReference>
<dbReference type="InterPro" id="IPR002625">
    <property type="entry name" value="Smr_dom"/>
</dbReference>
<dbReference type="CDD" id="cd14365">
    <property type="entry name" value="CUE_N4BP2"/>
    <property type="match status" value="1"/>
</dbReference>
<feature type="domain" description="CUE" evidence="3">
    <location>
        <begin position="62"/>
        <end position="105"/>
    </location>
</feature>
<feature type="compositionally biased region" description="Polar residues" evidence="1">
    <location>
        <begin position="214"/>
        <end position="224"/>
    </location>
</feature>
<dbReference type="Pfam" id="PF01713">
    <property type="entry name" value="Smr"/>
    <property type="match status" value="1"/>
</dbReference>
<dbReference type="PANTHER" id="PTHR46535">
    <property type="entry name" value="NEDD4-BINDING PROTEIN 2"/>
    <property type="match status" value="1"/>
</dbReference>
<feature type="region of interest" description="Disordered" evidence="1">
    <location>
        <begin position="742"/>
        <end position="787"/>
    </location>
</feature>
<dbReference type="SUPFAM" id="SSF52540">
    <property type="entry name" value="P-loop containing nucleoside triphosphate hydrolases"/>
    <property type="match status" value="1"/>
</dbReference>
<dbReference type="InterPro" id="IPR013899">
    <property type="entry name" value="DUF1771"/>
</dbReference>
<dbReference type="SMART" id="SM00463">
    <property type="entry name" value="SMR"/>
    <property type="match status" value="1"/>
</dbReference>
<dbReference type="Pfam" id="PF13671">
    <property type="entry name" value="AAA_33"/>
    <property type="match status" value="1"/>
</dbReference>
<evidence type="ECO:0000313" key="4">
    <source>
        <dbReference type="EMBL" id="ROI16080.1"/>
    </source>
</evidence>
<dbReference type="InterPro" id="IPR027417">
    <property type="entry name" value="P-loop_NTPase"/>
</dbReference>
<dbReference type="GO" id="GO:0005634">
    <property type="term" value="C:nucleus"/>
    <property type="evidence" value="ECO:0007669"/>
    <property type="project" value="TreeGrafter"/>
</dbReference>
<sequence>MPKKKKNGLSPSRAPMQAAAEYGSGSESRAHGANGSFVTRADSSYNNFGSMQSMSGQLESQRRDEIIQSMQEMFSHLDPEVIYMVLSEADFKVDNAMDSLLELSDAAEGIVPPPPPVSGFEQAAALLGTNTTQTDLLSGTAESFAFSNQPASQPELSPGETHLTEEFDALIDQELETLTSQQTQASSHPPMSSIPLSSLPPPSQSIPRSLLPLTSQTQLPSPQTLPEHVEQASNSDPRLSEARGGTSPVSELSFGGVHIPETKTISLDFSHLTVEASSTEPRPSAFQVYRRPDQLCNQTASMRRQEALSTPAMFWNTQAAEFHPRAMGPSFITPVIPNPTPWSTNPITTAQWLAHGPIRQAPLKPSATVPKSWTLPTRNRLKLEGQVLVLLRGAPGSGKTSLANAMLTQNPRGVVLSTDEYFTRNGQYQFEPNLLGEAHEWNHQRAKDAFEKGQSPIIIDNTNMQCWEMKPYVAMALKHGYKVLFREPDTWWKTKPRELEKRTRHQVTKEKIRRILERYDRFVSVQSIMNSQKPEPVPSVVDLTQTETEQTQQSLPPGLSHPDLVGDSGLSKLNTHLSSSLPDVSSVRQTCSTISVGEEEGEMVSYSSKESMFLHENILEGSGTPQSDLIDAEGLDLELDLLDTEKNMGNLSSGKTEEVVESAHEKFSELPVAFSESIAQRVRRDRVNCRNALGTSEHVNSDPSVDSPGQDKEGGCEGEFLSEDKLVRPELLDFVGDWPLESQGQRQGRRQNLRDKTVKNTVLESSVVQHKDNTSSDEEKHSDTDKQNAVEFQKLVDLLQGGRNSPGFYQDPTSTKLTTLRSSSFTEKQGNLNLENVICPELPDCVLGRMFSECTDQRKDYSNSPSTSKQRVDPIEQCSKESAEKSTLEEAEQEDNVVSEEKCRISPNVQDTLCSKVAIDSESSLERRRGLSRRVGKSCKLALTFTNQNPSSPCSQSPVISHLPSDLPPMGETPSLPMVSCPSASAQTNPQDFALLWRIDQLKCSELALDLSSSSMFVLEGNSLRFTPKTSEEESACQQRVPYRVVHEKGSQVEEKDFKEAHSKQQNLEILSRHFRRVSMDILEDLYEKCHQDMEWTTNLLLDSGEQLYKVDEDDKVSLGSLVLEKESCEPFIEPSETVMGPESDQARAVCSDNSSNSSASSISPKSQETNLSDVSQADDDWSPGQSSQSEAEGSEEASMTKEKCESEPSFESIKQLTEDTKVQLEVPAANEQQPDKTGLQGPGQQEILVTQSEQVVQCLEGALKEWREEVGGEKLKEDEETKAEVNAITQLLLHQVDEMERKEKEERKELENEKKRTGQGRREPSSMDIQTLELKLPTELALQLTELFGPVGVSPGAFSSDDCAVQIDLNLAKLLHQKWKETIQEKHRQAALSYQLMHESSVQWGELQGNKTRLRDQLGLHEEILFMDHWTASSAPVSLRDIMIEEQVMQDSMEKSRSSRRDLDKKDGAAKLKENQLFSTFPTIDRHFLRDIFRDHNYCLEQTEQFMHSLLDDGPVKNVVAPEPAPRRIGADRGSSKERRWKPRDGEVEAAQFQDSEDPEYEDFRTEATVQRRQQIESFNKAAEAHRQGRKDVASFYAQQGHMHGEKMREANHRAAMQIFQRVNASLLPQNILDLHGLHVDEALYHLSHVLTEKNLECRQGLCRPQLSIITGRGNHSQGGVARIRPAVLDYLRSQHFSYTEPKTGLVLVTLH</sequence>
<dbReference type="InterPro" id="IPR052772">
    <property type="entry name" value="Endo/PolyKinase_Domain-Protein"/>
</dbReference>
<reference evidence="4 5" key="1">
    <citation type="submission" date="2018-10" db="EMBL/GenBank/DDBJ databases">
        <title>Genome assembly for a Yunnan-Guizhou Plateau 3E fish, Anabarilius grahami (Regan), and its evolutionary and genetic applications.</title>
        <authorList>
            <person name="Jiang W."/>
        </authorList>
    </citation>
    <scope>NUCLEOTIDE SEQUENCE [LARGE SCALE GENOMIC DNA]</scope>
    <source>
        <strain evidence="4">AG-KIZ</strain>
        <tissue evidence="4">Muscle</tissue>
    </source>
</reference>
<accession>A0A3N0XFH3</accession>
<evidence type="ECO:0000256" key="1">
    <source>
        <dbReference type="SAM" id="MobiDB-lite"/>
    </source>
</evidence>
<dbReference type="Proteomes" id="UP000281406">
    <property type="component" value="Unassembled WGS sequence"/>
</dbReference>
<dbReference type="GO" id="GO:0004519">
    <property type="term" value="F:endonuclease activity"/>
    <property type="evidence" value="ECO:0007669"/>
    <property type="project" value="TreeGrafter"/>
</dbReference>